<reference evidence="8" key="1">
    <citation type="submission" date="2020-12" db="EMBL/GenBank/DDBJ databases">
        <title>Metabolic potential, ecology and presence of endohyphal bacteria is reflected in genomic diversity of Mucoromycotina.</title>
        <authorList>
            <person name="Muszewska A."/>
            <person name="Okrasinska A."/>
            <person name="Steczkiewicz K."/>
            <person name="Drgas O."/>
            <person name="Orlowska M."/>
            <person name="Perlinska-Lenart U."/>
            <person name="Aleksandrzak-Piekarczyk T."/>
            <person name="Szatraj K."/>
            <person name="Zielenkiewicz U."/>
            <person name="Pilsyk S."/>
            <person name="Malc E."/>
            <person name="Mieczkowski P."/>
            <person name="Kruszewska J.S."/>
            <person name="Biernat P."/>
            <person name="Pawlowska J."/>
        </authorList>
    </citation>
    <scope>NUCLEOTIDE SEQUENCE</scope>
    <source>
        <strain evidence="8">WA0000067209</strain>
    </source>
</reference>
<dbReference type="NCBIfam" id="TIGR00500">
    <property type="entry name" value="met_pdase_I"/>
    <property type="match status" value="1"/>
</dbReference>
<dbReference type="Proteomes" id="UP000654370">
    <property type="component" value="Unassembled WGS sequence"/>
</dbReference>
<dbReference type="PRINTS" id="PR00599">
    <property type="entry name" value="MAPEPTIDASE"/>
</dbReference>
<dbReference type="GO" id="GO:0046872">
    <property type="term" value="F:metal ion binding"/>
    <property type="evidence" value="ECO:0007669"/>
    <property type="project" value="UniProtKB-UniRule"/>
</dbReference>
<evidence type="ECO:0000256" key="3">
    <source>
        <dbReference type="ARBA" id="ARBA00022723"/>
    </source>
</evidence>
<evidence type="ECO:0000256" key="5">
    <source>
        <dbReference type="HAMAP-Rule" id="MF_03174"/>
    </source>
</evidence>
<evidence type="ECO:0000313" key="8">
    <source>
        <dbReference type="EMBL" id="KAG2179992.1"/>
    </source>
</evidence>
<dbReference type="PANTHER" id="PTHR43330">
    <property type="entry name" value="METHIONINE AMINOPEPTIDASE"/>
    <property type="match status" value="1"/>
</dbReference>
<dbReference type="PANTHER" id="PTHR43330:SF8">
    <property type="entry name" value="METHIONINE AMINOPEPTIDASE 1D, MITOCHONDRIAL"/>
    <property type="match status" value="1"/>
</dbReference>
<evidence type="ECO:0000256" key="4">
    <source>
        <dbReference type="ARBA" id="ARBA00022801"/>
    </source>
</evidence>
<feature type="binding site" evidence="5">
    <location>
        <position position="289"/>
    </location>
    <ligand>
        <name>a divalent metal cation</name>
        <dbReference type="ChEBI" id="CHEBI:60240"/>
        <label>2</label>
        <note>catalytic</note>
    </ligand>
</feature>
<dbReference type="HAMAP" id="MF_01974">
    <property type="entry name" value="MetAP_1"/>
    <property type="match status" value="1"/>
</dbReference>
<keyword evidence="9" id="KW-1185">Reference proteome</keyword>
<comment type="cofactor">
    <cofactor evidence="5">
        <name>Co(2+)</name>
        <dbReference type="ChEBI" id="CHEBI:48828"/>
    </cofactor>
    <cofactor evidence="5">
        <name>Zn(2+)</name>
        <dbReference type="ChEBI" id="CHEBI:29105"/>
    </cofactor>
    <cofactor evidence="5">
        <name>Mn(2+)</name>
        <dbReference type="ChEBI" id="CHEBI:29035"/>
    </cofactor>
    <cofactor evidence="5">
        <name>Fe(2+)</name>
        <dbReference type="ChEBI" id="CHEBI:29033"/>
    </cofactor>
    <text evidence="5">Binds 2 divalent metal cations per subunit. Has a high-affinity and a low affinity metal-binding site. The true nature of the physiological cofactor is under debate. The enzyme is active with cobalt, zinc, manganese or divalent iron ions. Most likely, methionine aminopeptidases function as mononuclear Fe(2+)-metalloproteases under physiological conditions, and the catalytically relevant metal-binding site has been assigned to the histidine-containing high-affinity site.</text>
</comment>
<dbReference type="InterPro" id="IPR002467">
    <property type="entry name" value="Pept_M24A_MAP1"/>
</dbReference>
<feature type="binding site" evidence="5">
    <location>
        <position position="264"/>
    </location>
    <ligand>
        <name>substrate</name>
    </ligand>
</feature>
<dbReference type="Gene3D" id="3.90.230.10">
    <property type="entry name" value="Creatinase/methionine aminopeptidase superfamily"/>
    <property type="match status" value="1"/>
</dbReference>
<dbReference type="GO" id="GO:0070006">
    <property type="term" value="F:metalloaminopeptidase activity"/>
    <property type="evidence" value="ECO:0007669"/>
    <property type="project" value="UniProtKB-UniRule"/>
</dbReference>
<dbReference type="InterPro" id="IPR000994">
    <property type="entry name" value="Pept_M24"/>
</dbReference>
<keyword evidence="4 5" id="KW-0378">Hydrolase</keyword>
<keyword evidence="2 5" id="KW-0645">Protease</keyword>
<comment type="caution">
    <text evidence="8">The sequence shown here is derived from an EMBL/GenBank/DDBJ whole genome shotgun (WGS) entry which is preliminary data.</text>
</comment>
<proteinExistence type="inferred from homology"/>
<dbReference type="GO" id="GO:0004239">
    <property type="term" value="F:initiator methionyl aminopeptidase activity"/>
    <property type="evidence" value="ECO:0007669"/>
    <property type="project" value="UniProtKB-UniRule"/>
</dbReference>
<dbReference type="EMBL" id="JAEPQZ010000006">
    <property type="protein sequence ID" value="KAG2179992.1"/>
    <property type="molecule type" value="Genomic_DNA"/>
</dbReference>
<comment type="similarity">
    <text evidence="5">Belongs to the peptidase M24A family. Methionine aminopeptidase type 1 subfamily.</text>
</comment>
<evidence type="ECO:0000259" key="7">
    <source>
        <dbReference type="Pfam" id="PF00557"/>
    </source>
</evidence>
<evidence type="ECO:0000256" key="1">
    <source>
        <dbReference type="ARBA" id="ARBA00022438"/>
    </source>
</evidence>
<evidence type="ECO:0000256" key="2">
    <source>
        <dbReference type="ARBA" id="ARBA00022670"/>
    </source>
</evidence>
<feature type="binding site" evidence="5">
    <location>
        <position position="182"/>
    </location>
    <ligand>
        <name>a divalent metal cation</name>
        <dbReference type="ChEBI" id="CHEBI:60240"/>
        <label>2</label>
        <note>catalytic</note>
    </ligand>
</feature>
<dbReference type="EC" id="3.4.11.18" evidence="6"/>
<feature type="binding site" evidence="5">
    <location>
        <position position="182"/>
    </location>
    <ligand>
        <name>a divalent metal cation</name>
        <dbReference type="ChEBI" id="CHEBI:60240"/>
        <label>1</label>
    </ligand>
</feature>
<keyword evidence="3 5" id="KW-0479">Metal-binding</keyword>
<comment type="function">
    <text evidence="6">Cotranslationally removes the N-terminal methionine from nascent proteins. The N-terminal methionine is often cleaved when the second residue in the primary sequence is small and uncharged (Met-Ala-, Cys, Gly, Pro, Ser, Thr, or Val).</text>
</comment>
<name>A0A8H7UFR0_MORIS</name>
<evidence type="ECO:0000256" key="6">
    <source>
        <dbReference type="RuleBase" id="RU003653"/>
    </source>
</evidence>
<dbReference type="SUPFAM" id="SSF55920">
    <property type="entry name" value="Creatinase/aminopeptidase"/>
    <property type="match status" value="1"/>
</dbReference>
<organism evidence="8 9">
    <name type="scientific">Mortierella isabellina</name>
    <name type="common">Filamentous fungus</name>
    <name type="synonym">Umbelopsis isabellina</name>
    <dbReference type="NCBI Taxonomy" id="91625"/>
    <lineage>
        <taxon>Eukaryota</taxon>
        <taxon>Fungi</taxon>
        <taxon>Fungi incertae sedis</taxon>
        <taxon>Mucoromycota</taxon>
        <taxon>Mucoromycotina</taxon>
        <taxon>Umbelopsidomycetes</taxon>
        <taxon>Umbelopsidales</taxon>
        <taxon>Umbelopsidaceae</taxon>
        <taxon>Umbelopsis</taxon>
    </lineage>
</organism>
<dbReference type="AlphaFoldDB" id="A0A8H7UFR0"/>
<comment type="catalytic activity">
    <reaction evidence="5 6">
        <text>Release of N-terminal amino acids, preferentially methionine, from peptides and arylamides.</text>
        <dbReference type="EC" id="3.4.11.18"/>
    </reaction>
</comment>
<keyword evidence="1 5" id="KW-0031">Aminopeptidase</keyword>
<dbReference type="GO" id="GO:0006508">
    <property type="term" value="P:proteolysis"/>
    <property type="evidence" value="ECO:0007669"/>
    <property type="project" value="UniProtKB-KW"/>
</dbReference>
<accession>A0A8H7UFR0</accession>
<feature type="binding site" evidence="5">
    <location>
        <position position="257"/>
    </location>
    <ligand>
        <name>a divalent metal cation</name>
        <dbReference type="ChEBI" id="CHEBI:60240"/>
        <label>2</label>
        <note>catalytic</note>
    </ligand>
</feature>
<protein>
    <recommendedName>
        <fullName evidence="6">Methionine aminopeptidase</fullName>
        <ecNumber evidence="6">3.4.11.18</ecNumber>
    </recommendedName>
</protein>
<feature type="binding site" evidence="5">
    <location>
        <position position="320"/>
    </location>
    <ligand>
        <name>a divalent metal cation</name>
        <dbReference type="ChEBI" id="CHEBI:60240"/>
        <label>2</label>
        <note>catalytic</note>
    </ligand>
</feature>
<dbReference type="CDD" id="cd01086">
    <property type="entry name" value="MetAP1"/>
    <property type="match status" value="1"/>
</dbReference>
<dbReference type="OrthoDB" id="3209743at2759"/>
<feature type="binding site" evidence="5">
    <location>
        <position position="171"/>
    </location>
    <ligand>
        <name>a divalent metal cation</name>
        <dbReference type="ChEBI" id="CHEBI:60240"/>
        <label>1</label>
    </ligand>
</feature>
<dbReference type="InterPro" id="IPR001714">
    <property type="entry name" value="Pept_M24_MAP"/>
</dbReference>
<dbReference type="InterPro" id="IPR036005">
    <property type="entry name" value="Creatinase/aminopeptidase-like"/>
</dbReference>
<feature type="binding site" evidence="5">
    <location>
        <position position="154"/>
    </location>
    <ligand>
        <name>substrate</name>
    </ligand>
</feature>
<sequence length="366" mass="40272">MAAVRHCFRNFHAAGAIRLPRAVSTPTKAASTYGTYDRLRPKSLQLLDVSKWKRREVPSDIAKPGYADSGEPNEWEGHIPILSNVEVEKLSAAGDLARRVLDMGGKLCQPGITTDAIDKVLHSAIISEGAYPSPLNYMGFPKSICTSINNVIAHGIPDSRPLKNGDIINIDVTVYLDGYHGDTSATFLVGDVDEHGVALVDCTKECLDKAISACGPGVPFREIGRIISKKRQGEITMFQSEYANKNSFSVSDELSGHGIGRQFHCLPLIYHHENDEEGHMEAGMAFTIEPILCQGSAVGVQWPDKWTITTADFGRSAQFEHTVSIKAENEYTQNIYIYTPWYQADQLSCIFNKIVVTEDGPQILTD</sequence>
<feature type="domain" description="Peptidase M24" evidence="7">
    <location>
        <begin position="88"/>
        <end position="326"/>
    </location>
</feature>
<evidence type="ECO:0000313" key="9">
    <source>
        <dbReference type="Proteomes" id="UP000654370"/>
    </source>
</evidence>
<gene>
    <name evidence="8" type="ORF">INT43_003779</name>
</gene>
<feature type="binding site" evidence="5">
    <location>
        <position position="320"/>
    </location>
    <ligand>
        <name>a divalent metal cation</name>
        <dbReference type="ChEBI" id="CHEBI:60240"/>
        <label>1</label>
    </ligand>
</feature>
<dbReference type="Pfam" id="PF00557">
    <property type="entry name" value="Peptidase_M24"/>
    <property type="match status" value="1"/>
</dbReference>